<comment type="caution">
    <text evidence="2">The sequence shown here is derived from an EMBL/GenBank/DDBJ whole genome shotgun (WGS) entry which is preliminary data.</text>
</comment>
<dbReference type="EMBL" id="MU128909">
    <property type="protein sequence ID" value="KAF9521021.1"/>
    <property type="molecule type" value="Genomic_DNA"/>
</dbReference>
<reference evidence="2" key="1">
    <citation type="journal article" date="2020" name="Nat. Commun.">
        <title>Large-scale genome sequencing of mycorrhizal fungi provides insights into the early evolution of symbiotic traits.</title>
        <authorList>
            <person name="Miyauchi S."/>
            <person name="Kiss E."/>
            <person name="Kuo A."/>
            <person name="Drula E."/>
            <person name="Kohler A."/>
            <person name="Sanchez-Garcia M."/>
            <person name="Morin E."/>
            <person name="Andreopoulos B."/>
            <person name="Barry K.W."/>
            <person name="Bonito G."/>
            <person name="Buee M."/>
            <person name="Carver A."/>
            <person name="Chen C."/>
            <person name="Cichocki N."/>
            <person name="Clum A."/>
            <person name="Culley D."/>
            <person name="Crous P.W."/>
            <person name="Fauchery L."/>
            <person name="Girlanda M."/>
            <person name="Hayes R.D."/>
            <person name="Keri Z."/>
            <person name="LaButti K."/>
            <person name="Lipzen A."/>
            <person name="Lombard V."/>
            <person name="Magnuson J."/>
            <person name="Maillard F."/>
            <person name="Murat C."/>
            <person name="Nolan M."/>
            <person name="Ohm R.A."/>
            <person name="Pangilinan J."/>
            <person name="Pereira M.F."/>
            <person name="Perotto S."/>
            <person name="Peter M."/>
            <person name="Pfister S."/>
            <person name="Riley R."/>
            <person name="Sitrit Y."/>
            <person name="Stielow J.B."/>
            <person name="Szollosi G."/>
            <person name="Zifcakova L."/>
            <person name="Stursova M."/>
            <person name="Spatafora J.W."/>
            <person name="Tedersoo L."/>
            <person name="Vaario L.M."/>
            <person name="Yamada A."/>
            <person name="Yan M."/>
            <person name="Wang P."/>
            <person name="Xu J."/>
            <person name="Bruns T."/>
            <person name="Baldrian P."/>
            <person name="Vilgalys R."/>
            <person name="Dunand C."/>
            <person name="Henrissat B."/>
            <person name="Grigoriev I.V."/>
            <person name="Hibbett D."/>
            <person name="Nagy L.G."/>
            <person name="Martin F.M."/>
        </authorList>
    </citation>
    <scope>NUCLEOTIDE SEQUENCE</scope>
    <source>
        <strain evidence="2">UP504</strain>
    </source>
</reference>
<feature type="compositionally biased region" description="Basic and acidic residues" evidence="1">
    <location>
        <begin position="85"/>
        <end position="95"/>
    </location>
</feature>
<accession>A0A9P6BBA0</accession>
<feature type="region of interest" description="Disordered" evidence="1">
    <location>
        <begin position="85"/>
        <end position="110"/>
    </location>
</feature>
<evidence type="ECO:0000313" key="2">
    <source>
        <dbReference type="EMBL" id="KAF9521021.1"/>
    </source>
</evidence>
<dbReference type="Proteomes" id="UP000886523">
    <property type="component" value="Unassembled WGS sequence"/>
</dbReference>
<organism evidence="2 3">
    <name type="scientific">Hydnum rufescens UP504</name>
    <dbReference type="NCBI Taxonomy" id="1448309"/>
    <lineage>
        <taxon>Eukaryota</taxon>
        <taxon>Fungi</taxon>
        <taxon>Dikarya</taxon>
        <taxon>Basidiomycota</taxon>
        <taxon>Agaricomycotina</taxon>
        <taxon>Agaricomycetes</taxon>
        <taxon>Cantharellales</taxon>
        <taxon>Hydnaceae</taxon>
        <taxon>Hydnum</taxon>
    </lineage>
</organism>
<evidence type="ECO:0000256" key="1">
    <source>
        <dbReference type="SAM" id="MobiDB-lite"/>
    </source>
</evidence>
<sequence length="239" mass="26272">MGDLLITSYFTLQSKLTKSYDLTSDTESEISSLDDESWDPCAPQNNEYPTFLAPDDALLDDPTESDMETDDIYIHSIFKRATKELDTGPHMDPTYHPKQNKQKRKGKAHGHSEIYPDLYDSILISLQDSPQIIRCEILNAAPHRSSAFGALLGLIGVKNSEELDLEPPNSASNLTNAGPTLRSFLVAPRSLSRKFDVEKRVILLGTGCSRLVNCTAFDVITNSGLFSGFGPSADLCLAT</sequence>
<feature type="compositionally biased region" description="Basic residues" evidence="1">
    <location>
        <begin position="98"/>
        <end position="109"/>
    </location>
</feature>
<gene>
    <name evidence="2" type="ORF">BS47DRAFT_1386713</name>
</gene>
<protein>
    <submittedName>
        <fullName evidence="2">Uncharacterized protein</fullName>
    </submittedName>
</protein>
<evidence type="ECO:0000313" key="3">
    <source>
        <dbReference type="Proteomes" id="UP000886523"/>
    </source>
</evidence>
<keyword evidence="3" id="KW-1185">Reference proteome</keyword>
<dbReference type="AlphaFoldDB" id="A0A9P6BBA0"/>
<proteinExistence type="predicted"/>
<name>A0A9P6BBA0_9AGAM</name>